<protein>
    <submittedName>
        <fullName evidence="1">Uncharacterized protein</fullName>
    </submittedName>
</protein>
<sequence>MSLSDAVETEFVEVLGSQVSGSATLFPAFSISTLSGYLSQ</sequence>
<dbReference type="Proteomes" id="UP000265520">
    <property type="component" value="Unassembled WGS sequence"/>
</dbReference>
<dbReference type="EMBL" id="LXQA011234560">
    <property type="protein sequence ID" value="MCI90078.1"/>
    <property type="molecule type" value="Genomic_DNA"/>
</dbReference>
<name>A0A392VNV0_9FABA</name>
<organism evidence="1 2">
    <name type="scientific">Trifolium medium</name>
    <dbReference type="NCBI Taxonomy" id="97028"/>
    <lineage>
        <taxon>Eukaryota</taxon>
        <taxon>Viridiplantae</taxon>
        <taxon>Streptophyta</taxon>
        <taxon>Embryophyta</taxon>
        <taxon>Tracheophyta</taxon>
        <taxon>Spermatophyta</taxon>
        <taxon>Magnoliopsida</taxon>
        <taxon>eudicotyledons</taxon>
        <taxon>Gunneridae</taxon>
        <taxon>Pentapetalae</taxon>
        <taxon>rosids</taxon>
        <taxon>fabids</taxon>
        <taxon>Fabales</taxon>
        <taxon>Fabaceae</taxon>
        <taxon>Papilionoideae</taxon>
        <taxon>50 kb inversion clade</taxon>
        <taxon>NPAAA clade</taxon>
        <taxon>Hologalegina</taxon>
        <taxon>IRL clade</taxon>
        <taxon>Trifolieae</taxon>
        <taxon>Trifolium</taxon>
    </lineage>
</organism>
<accession>A0A392VNV0</accession>
<evidence type="ECO:0000313" key="2">
    <source>
        <dbReference type="Proteomes" id="UP000265520"/>
    </source>
</evidence>
<reference evidence="1 2" key="1">
    <citation type="journal article" date="2018" name="Front. Plant Sci.">
        <title>Red Clover (Trifolium pratense) and Zigzag Clover (T. medium) - A Picture of Genomic Similarities and Differences.</title>
        <authorList>
            <person name="Dluhosova J."/>
            <person name="Istvanek J."/>
            <person name="Nedelnik J."/>
            <person name="Repkova J."/>
        </authorList>
    </citation>
    <scope>NUCLEOTIDE SEQUENCE [LARGE SCALE GENOMIC DNA]</scope>
    <source>
        <strain evidence="2">cv. 10/8</strain>
        <tissue evidence="1">Leaf</tissue>
    </source>
</reference>
<evidence type="ECO:0000313" key="1">
    <source>
        <dbReference type="EMBL" id="MCI90078.1"/>
    </source>
</evidence>
<feature type="non-terminal residue" evidence="1">
    <location>
        <position position="40"/>
    </location>
</feature>
<comment type="caution">
    <text evidence="1">The sequence shown here is derived from an EMBL/GenBank/DDBJ whole genome shotgun (WGS) entry which is preliminary data.</text>
</comment>
<keyword evidence="2" id="KW-1185">Reference proteome</keyword>
<proteinExistence type="predicted"/>
<dbReference type="AlphaFoldDB" id="A0A392VNV0"/>